<keyword evidence="4" id="KW-1185">Reference proteome</keyword>
<keyword evidence="3" id="KW-0808">Transferase</keyword>
<dbReference type="GO" id="GO:0016740">
    <property type="term" value="F:transferase activity"/>
    <property type="evidence" value="ECO:0007669"/>
    <property type="project" value="UniProtKB-KW"/>
</dbReference>
<reference evidence="4" key="1">
    <citation type="submission" date="2016-07" db="EMBL/GenBank/DDBJ databases">
        <title>Frankia sp. NRRL B-16219 Genome sequencing.</title>
        <authorList>
            <person name="Ghodhbane-Gtari F."/>
            <person name="Swanson E."/>
            <person name="Gueddou A."/>
            <person name="Louati M."/>
            <person name="Nouioui I."/>
            <person name="Hezbri K."/>
            <person name="Abebe-Akele F."/>
            <person name="Simpson S."/>
            <person name="Morris K."/>
            <person name="Thomas K."/>
            <person name="Gtari M."/>
            <person name="Tisa L.S."/>
        </authorList>
    </citation>
    <scope>NUCLEOTIDE SEQUENCE [LARGE SCALE GENOMIC DNA]</scope>
    <source>
        <strain evidence="4">NRRL B-16219</strain>
    </source>
</reference>
<feature type="compositionally biased region" description="Low complexity" evidence="1">
    <location>
        <begin position="331"/>
        <end position="344"/>
    </location>
</feature>
<dbReference type="InterPro" id="IPR001173">
    <property type="entry name" value="Glyco_trans_2-like"/>
</dbReference>
<feature type="domain" description="Glycosyltransferase 2-like" evidence="2">
    <location>
        <begin position="43"/>
        <end position="154"/>
    </location>
</feature>
<dbReference type="AlphaFoldDB" id="A0A1S1PB62"/>
<proteinExistence type="predicted"/>
<dbReference type="RefSeq" id="WP_071066963.1">
    <property type="nucleotide sequence ID" value="NZ_MAXA01000271.1"/>
</dbReference>
<dbReference type="InterPro" id="IPR029044">
    <property type="entry name" value="Nucleotide-diphossugar_trans"/>
</dbReference>
<dbReference type="PANTHER" id="PTHR43630:SF2">
    <property type="entry name" value="GLYCOSYLTRANSFERASE"/>
    <property type="match status" value="1"/>
</dbReference>
<accession>A0A1S1PB62</accession>
<comment type="caution">
    <text evidence="3">The sequence shown here is derived from an EMBL/GenBank/DDBJ whole genome shotgun (WGS) entry which is preliminary data.</text>
</comment>
<dbReference type="Pfam" id="PF00535">
    <property type="entry name" value="Glycos_transf_2"/>
    <property type="match status" value="1"/>
</dbReference>
<feature type="region of interest" description="Disordered" evidence="1">
    <location>
        <begin position="1"/>
        <end position="36"/>
    </location>
</feature>
<organism evidence="3 4">
    <name type="scientific">Parafrankia soli</name>
    <dbReference type="NCBI Taxonomy" id="2599596"/>
    <lineage>
        <taxon>Bacteria</taxon>
        <taxon>Bacillati</taxon>
        <taxon>Actinomycetota</taxon>
        <taxon>Actinomycetes</taxon>
        <taxon>Frankiales</taxon>
        <taxon>Frankiaceae</taxon>
        <taxon>Parafrankia</taxon>
    </lineage>
</organism>
<dbReference type="CDD" id="cd02511">
    <property type="entry name" value="Beta4Glucosyltransferase"/>
    <property type="match status" value="1"/>
</dbReference>
<evidence type="ECO:0000313" key="3">
    <source>
        <dbReference type="EMBL" id="OHV20143.1"/>
    </source>
</evidence>
<dbReference type="Gene3D" id="3.90.550.10">
    <property type="entry name" value="Spore Coat Polysaccharide Biosynthesis Protein SpsA, Chain A"/>
    <property type="match status" value="1"/>
</dbReference>
<gene>
    <name evidence="3" type="ORF">BBK14_28505</name>
</gene>
<dbReference type="PANTHER" id="PTHR43630">
    <property type="entry name" value="POLY-BETA-1,6-N-ACETYL-D-GLUCOSAMINE SYNTHASE"/>
    <property type="match status" value="1"/>
</dbReference>
<evidence type="ECO:0000313" key="4">
    <source>
        <dbReference type="Proteomes" id="UP000179769"/>
    </source>
</evidence>
<evidence type="ECO:0000256" key="1">
    <source>
        <dbReference type="SAM" id="MobiDB-lite"/>
    </source>
</evidence>
<protein>
    <submittedName>
        <fullName evidence="3">Glycosyl transferase</fullName>
    </submittedName>
</protein>
<evidence type="ECO:0000259" key="2">
    <source>
        <dbReference type="Pfam" id="PF00535"/>
    </source>
</evidence>
<dbReference type="Proteomes" id="UP000179769">
    <property type="component" value="Unassembled WGS sequence"/>
</dbReference>
<feature type="region of interest" description="Disordered" evidence="1">
    <location>
        <begin position="331"/>
        <end position="374"/>
    </location>
</feature>
<dbReference type="EMBL" id="MAXA01000271">
    <property type="protein sequence ID" value="OHV20143.1"/>
    <property type="molecule type" value="Genomic_DNA"/>
</dbReference>
<sequence length="374" mass="40506">MIRAGTTSPAGPRNWPTAYGTAGAAETPETDHPAPGSVPVTTIILARNEAVNIVRAVRSASWCRQTIVVDSGSTDGTPALARAEGAEVVTELWRGYAGQREWAMRHPAVAHDWVLFLDADEWIPTDLAAQIADRVGGSEHAAFSMRRRLAFAGRWIAHCGWYTNSWQARLLHRERCSFDTTVAYGERATVLGSVGRLSADLIDEDSKGIPAWLRKHVGYAELEAHRRDGPRPWRRLPRILRESRRSSRPLGRTLAKEIIFPLVPAKPALLFLYMYVLRAGWRDGRAGLVFCLYHAWYELTVGVLRTMPSGSTVPGTAVATGIAVGRSVATAGTAPDATSPAPAALIPGQRRDTERLAGSAGVDPAAPARGSAPR</sequence>
<name>A0A1S1PB62_9ACTN</name>
<dbReference type="OrthoDB" id="9815923at2"/>
<dbReference type="SUPFAM" id="SSF53448">
    <property type="entry name" value="Nucleotide-diphospho-sugar transferases"/>
    <property type="match status" value="1"/>
</dbReference>